<accession>A0ABT8WT11</accession>
<keyword evidence="2" id="KW-1185">Reference proteome</keyword>
<sequence length="241" mass="27465">MQPIINYDVYNYRNLKVSTMKQFSTFLLLLLFCFTNTTNSQESEDYIEFNDRKNIVHGVYLGLGFHYGTIDEAETFSSSFKVAYVANQQFEIGFIGTAFYTDLNRLGLDTNNKDLAGFYGGLHIEPIFFSKSKVNLSFPILIGAGAAALINDDVNDDNYGIVDDDDWQHVFVVEPGINVLYNINRYIQLEAGVRFRLSSRVDFQPEYDLERINGVSAGMGLKIGVFNMGRNRYKKKIKNDI</sequence>
<name>A0ABT8WT11_9FLAO</name>
<evidence type="ECO:0000313" key="2">
    <source>
        <dbReference type="Proteomes" id="UP001176806"/>
    </source>
</evidence>
<dbReference type="RefSeq" id="WP_303303230.1">
    <property type="nucleotide sequence ID" value="NZ_BAABDA010000046.1"/>
</dbReference>
<comment type="caution">
    <text evidence="1">The sequence shown here is derived from an EMBL/GenBank/DDBJ whole genome shotgun (WGS) entry which is preliminary data.</text>
</comment>
<dbReference type="EMBL" id="JAUOEL010000006">
    <property type="protein sequence ID" value="MDO5975987.1"/>
    <property type="molecule type" value="Genomic_DNA"/>
</dbReference>
<organism evidence="1 2">
    <name type="scientific">Flavivirga jejuensis</name>
    <dbReference type="NCBI Taxonomy" id="870487"/>
    <lineage>
        <taxon>Bacteria</taxon>
        <taxon>Pseudomonadati</taxon>
        <taxon>Bacteroidota</taxon>
        <taxon>Flavobacteriia</taxon>
        <taxon>Flavobacteriales</taxon>
        <taxon>Flavobacteriaceae</taxon>
        <taxon>Flavivirga</taxon>
    </lineage>
</organism>
<reference evidence="1" key="1">
    <citation type="submission" date="2023-07" db="EMBL/GenBank/DDBJ databases">
        <title>Two novel species in the genus Flavivirga.</title>
        <authorList>
            <person name="Kwon K."/>
        </authorList>
    </citation>
    <scope>NUCLEOTIDE SEQUENCE</scope>
    <source>
        <strain evidence="1">KACC 14158</strain>
    </source>
</reference>
<evidence type="ECO:0000313" key="1">
    <source>
        <dbReference type="EMBL" id="MDO5975987.1"/>
    </source>
</evidence>
<evidence type="ECO:0008006" key="3">
    <source>
        <dbReference type="Google" id="ProtNLM"/>
    </source>
</evidence>
<gene>
    <name evidence="1" type="ORF">Q4Q40_17450</name>
</gene>
<proteinExistence type="predicted"/>
<dbReference type="Proteomes" id="UP001176806">
    <property type="component" value="Unassembled WGS sequence"/>
</dbReference>
<protein>
    <recommendedName>
        <fullName evidence="3">Outer membrane protein beta-barrel domain-containing protein</fullName>
    </recommendedName>
</protein>